<keyword evidence="1" id="KW-0812">Transmembrane</keyword>
<feature type="transmembrane region" description="Helical" evidence="1">
    <location>
        <begin position="337"/>
        <end position="357"/>
    </location>
</feature>
<dbReference type="STRING" id="1122189.SAMN02745165_02201"/>
<dbReference type="SUPFAM" id="SSF82866">
    <property type="entry name" value="Multidrug efflux transporter AcrB transmembrane domain"/>
    <property type="match status" value="2"/>
</dbReference>
<dbReference type="Pfam" id="PF00873">
    <property type="entry name" value="ACR_tran"/>
    <property type="match status" value="1"/>
</dbReference>
<organism evidence="2 3">
    <name type="scientific">Malonomonas rubra DSM 5091</name>
    <dbReference type="NCBI Taxonomy" id="1122189"/>
    <lineage>
        <taxon>Bacteria</taxon>
        <taxon>Pseudomonadati</taxon>
        <taxon>Thermodesulfobacteriota</taxon>
        <taxon>Desulfuromonadia</taxon>
        <taxon>Desulfuromonadales</taxon>
        <taxon>Geopsychrobacteraceae</taxon>
        <taxon>Malonomonas</taxon>
    </lineage>
</organism>
<dbReference type="PRINTS" id="PR00702">
    <property type="entry name" value="ACRIFLAVINRP"/>
</dbReference>
<evidence type="ECO:0000313" key="2">
    <source>
        <dbReference type="EMBL" id="SHJ36562.1"/>
    </source>
</evidence>
<feature type="transmembrane region" description="Helical" evidence="1">
    <location>
        <begin position="462"/>
        <end position="485"/>
    </location>
</feature>
<dbReference type="PANTHER" id="PTHR32063:SF33">
    <property type="entry name" value="RND SUPERFAMILY EFFLUX PUMP PERMEASE COMPONENT"/>
    <property type="match status" value="1"/>
</dbReference>
<dbReference type="GO" id="GO:0005886">
    <property type="term" value="C:plasma membrane"/>
    <property type="evidence" value="ECO:0007669"/>
    <property type="project" value="TreeGrafter"/>
</dbReference>
<dbReference type="Gene3D" id="1.20.1640.10">
    <property type="entry name" value="Multidrug efflux transporter AcrB transmembrane domain"/>
    <property type="match status" value="2"/>
</dbReference>
<gene>
    <name evidence="2" type="ORF">SAMN02745165_02201</name>
</gene>
<sequence length="1059" mass="116152">MNDRLDNPKGPIAWMASNAVAANLLMLVLLVGGLFFMGQIKQEVFPEFDSDQVNISVSYSGASPEEVEQGIVLAIEESVSGLEGVDEISSSATEGRGTVMVTMLNGSNLQKLAQDIQNEVDRISTFPEEADEPNVEIAARKRDVIEFVLFGDQSEQVLHNLADDFRTALLQNSEITQVELSGTRDLEIAIEIPQEKLRAYNLTLQQVAQTLSAATVELPGGGIKAAGGEILMRMQEGRDYGSDFAKVPIYTDNNGSQLLLEDIAEIKDGFEESERYAEYNGKRAVRIEVFRVGEQTPIVVAAAAKSEMESFRQQLPPGVDISIRSDRSKIFEQRLDLLLGNAYLGLSLVLILLAIFLESRLAFWVTMGIPISFLGAFLVLPWLGMSINMISMFAFIVALGIVVDDAIVVGENVYKFRQQGLPPLRAAIAGAREVSMPVTFSILTNVVAFMPLYFVPGTMGKIFRAIPVVVIIVFLVSLIESLFVLPAHLAHMRQNRHGGILGRLHQWQQGFSQGFSRLIEQRYAPFLQVLLRNRYLTLSAAVAILILITSLVISGRMGMTMFPKIESDYARAQVVLPYGSAVEQTEAVRDRLLASAAEVAAKYEQDQLVIGTFADLGRSVNGTSGSHTLDIMVYLADPEKRVIPTAQFIQEWRQVTGDISGLESISFLSDSGGPGSGKALRIELSHTDLSTLEQAGQELAESLSGYAIVKDVDDGFAPGKEQLDFSMRAEGLALGLTAKEVATQVRHAYSGAEVLQQQRGRNEVTVTVRWPKAERISEYDLEEMILRNAAGIEIPLREAVDIERGRAYTSIDRENGRRVITVMADVRPVSMAGQIKSELQAAELPQLADRYPGLSYAFSGRQADMAESMTSLYTGLGLAMLLIYALLAIPFRSYMQPMIIMACIPFGIVGAVIGHLLLGYSLSVMSMFGVVALSGVVVNDSLVLIDFANRRQRKGEPAFAAVVEAGILRFRPILLTTLTTFCGLMPMIFETSRQARFLIPMAISLGFGILFATLIALLLVPCLYLIVEDVRKLFGQTEKDKEKALESHFLAPQEGVERS</sequence>
<dbReference type="SUPFAM" id="SSF82693">
    <property type="entry name" value="Multidrug efflux transporter AcrB pore domain, PN1, PN2, PC1 and PC2 subdomains"/>
    <property type="match status" value="3"/>
</dbReference>
<keyword evidence="1" id="KW-0472">Membrane</keyword>
<dbReference type="InterPro" id="IPR027463">
    <property type="entry name" value="AcrB_DN_DC_subdom"/>
</dbReference>
<proteinExistence type="predicted"/>
<name>A0A1M6IQ36_MALRU</name>
<feature type="transmembrane region" description="Helical" evidence="1">
    <location>
        <begin position="434"/>
        <end position="455"/>
    </location>
</feature>
<dbReference type="Proteomes" id="UP000184171">
    <property type="component" value="Unassembled WGS sequence"/>
</dbReference>
<feature type="transmembrane region" description="Helical" evidence="1">
    <location>
        <begin position="363"/>
        <end position="383"/>
    </location>
</feature>
<feature type="transmembrane region" description="Helical" evidence="1">
    <location>
        <begin position="871"/>
        <end position="891"/>
    </location>
</feature>
<feature type="transmembrane region" description="Helical" evidence="1">
    <location>
        <begin position="390"/>
        <end position="414"/>
    </location>
</feature>
<feature type="transmembrane region" description="Helical" evidence="1">
    <location>
        <begin position="897"/>
        <end position="920"/>
    </location>
</feature>
<feature type="transmembrane region" description="Helical" evidence="1">
    <location>
        <begin position="535"/>
        <end position="554"/>
    </location>
</feature>
<dbReference type="Gene3D" id="3.30.70.1440">
    <property type="entry name" value="Multidrug efflux transporter AcrB pore domain"/>
    <property type="match status" value="1"/>
</dbReference>
<reference evidence="2 3" key="1">
    <citation type="submission" date="2016-11" db="EMBL/GenBank/DDBJ databases">
        <authorList>
            <person name="Jaros S."/>
            <person name="Januszkiewicz K."/>
            <person name="Wedrychowicz H."/>
        </authorList>
    </citation>
    <scope>NUCLEOTIDE SEQUENCE [LARGE SCALE GENOMIC DNA]</scope>
    <source>
        <strain evidence="2 3">DSM 5091</strain>
    </source>
</reference>
<feature type="transmembrane region" description="Helical" evidence="1">
    <location>
        <begin position="12"/>
        <end position="36"/>
    </location>
</feature>
<keyword evidence="3" id="KW-1185">Reference proteome</keyword>
<dbReference type="PANTHER" id="PTHR32063">
    <property type="match status" value="1"/>
</dbReference>
<evidence type="ECO:0000256" key="1">
    <source>
        <dbReference type="SAM" id="Phobius"/>
    </source>
</evidence>
<dbReference type="Gene3D" id="3.30.70.1320">
    <property type="entry name" value="Multidrug efflux transporter AcrB pore domain like"/>
    <property type="match status" value="1"/>
</dbReference>
<dbReference type="RefSeq" id="WP_072908777.1">
    <property type="nucleotide sequence ID" value="NZ_FQZT01000007.1"/>
</dbReference>
<keyword evidence="1" id="KW-1133">Transmembrane helix</keyword>
<dbReference type="EMBL" id="FQZT01000007">
    <property type="protein sequence ID" value="SHJ36562.1"/>
    <property type="molecule type" value="Genomic_DNA"/>
</dbReference>
<dbReference type="AlphaFoldDB" id="A0A1M6IQ36"/>
<dbReference type="SUPFAM" id="SSF82714">
    <property type="entry name" value="Multidrug efflux transporter AcrB TolC docking domain, DN and DC subdomains"/>
    <property type="match status" value="2"/>
</dbReference>
<protein>
    <submittedName>
        <fullName evidence="2">Multidrug efflux pump subunit AcrB</fullName>
    </submittedName>
</protein>
<dbReference type="Gene3D" id="3.30.2090.10">
    <property type="entry name" value="Multidrug efflux transporter AcrB TolC docking domain, DN and DC subdomains"/>
    <property type="match status" value="2"/>
</dbReference>
<dbReference type="Gene3D" id="3.30.70.1430">
    <property type="entry name" value="Multidrug efflux transporter AcrB pore domain"/>
    <property type="match status" value="2"/>
</dbReference>
<feature type="transmembrane region" description="Helical" evidence="1">
    <location>
        <begin position="1001"/>
        <end position="1027"/>
    </location>
</feature>
<dbReference type="InterPro" id="IPR001036">
    <property type="entry name" value="Acrflvin-R"/>
</dbReference>
<feature type="transmembrane region" description="Helical" evidence="1">
    <location>
        <begin position="968"/>
        <end position="989"/>
    </location>
</feature>
<accession>A0A1M6IQ36</accession>
<dbReference type="OrthoDB" id="9807612at2"/>
<evidence type="ECO:0000313" key="3">
    <source>
        <dbReference type="Proteomes" id="UP000184171"/>
    </source>
</evidence>
<feature type="transmembrane region" description="Helical" evidence="1">
    <location>
        <begin position="927"/>
        <end position="948"/>
    </location>
</feature>
<dbReference type="GO" id="GO:0042910">
    <property type="term" value="F:xenobiotic transmembrane transporter activity"/>
    <property type="evidence" value="ECO:0007669"/>
    <property type="project" value="TreeGrafter"/>
</dbReference>